<sequence>MRLQLNRKFCRNLQRNIFQRKNIMVANSIWMIIHFILLSSTLVSKYTITVHSIQTFEFLMNDPQKAIEMFYKESSLENFHIYQLFNQIITLSLFYITIGFIGLFAYFQYRSFELLHQFCSIISITITIILINNILTEQFYLQRRFVTSIGYAIIGHNSRSSHVSYWLQMIQHLLNCCGFNRPEKHFFWKQIPITCCKTLDQAKIKSWNANRLSFCSMSSSNLDYIKSKLKLPCNQSYYYVLLPYLFTTYLIINFLLQFIIVHLVFRIYCRKYLY</sequence>
<keyword evidence="1" id="KW-1133">Transmembrane helix</keyword>
<gene>
    <name evidence="2" type="ORF">DERP_003661</name>
</gene>
<proteinExistence type="predicted"/>
<evidence type="ECO:0000313" key="2">
    <source>
        <dbReference type="EMBL" id="KAH9423382.1"/>
    </source>
</evidence>
<dbReference type="EMBL" id="NJHN03000032">
    <property type="protein sequence ID" value="KAH9423382.1"/>
    <property type="molecule type" value="Genomic_DNA"/>
</dbReference>
<reference evidence="2 3" key="1">
    <citation type="journal article" date="2018" name="J. Allergy Clin. Immunol.">
        <title>High-quality assembly of Dermatophagoides pteronyssinus genome and transcriptome reveals a wide range of novel allergens.</title>
        <authorList>
            <person name="Liu X.Y."/>
            <person name="Yang K.Y."/>
            <person name="Wang M.Q."/>
            <person name="Kwok J.S."/>
            <person name="Zeng X."/>
            <person name="Yang Z."/>
            <person name="Xiao X.J."/>
            <person name="Lau C.P."/>
            <person name="Li Y."/>
            <person name="Huang Z.M."/>
            <person name="Ba J.G."/>
            <person name="Yim A.K."/>
            <person name="Ouyang C.Y."/>
            <person name="Ngai S.M."/>
            <person name="Chan T.F."/>
            <person name="Leung E.L."/>
            <person name="Liu L."/>
            <person name="Liu Z.G."/>
            <person name="Tsui S.K."/>
        </authorList>
    </citation>
    <scope>NUCLEOTIDE SEQUENCE [LARGE SCALE GENOMIC DNA]</scope>
    <source>
        <strain evidence="2">Derp</strain>
    </source>
</reference>
<name>A0ABQ8JL90_DERPT</name>
<evidence type="ECO:0000256" key="1">
    <source>
        <dbReference type="SAM" id="Phobius"/>
    </source>
</evidence>
<feature type="transmembrane region" description="Helical" evidence="1">
    <location>
        <begin position="114"/>
        <end position="135"/>
    </location>
</feature>
<feature type="transmembrane region" description="Helical" evidence="1">
    <location>
        <begin position="84"/>
        <end position="107"/>
    </location>
</feature>
<dbReference type="Proteomes" id="UP000887458">
    <property type="component" value="Unassembled WGS sequence"/>
</dbReference>
<feature type="transmembrane region" description="Helical" evidence="1">
    <location>
        <begin position="237"/>
        <end position="265"/>
    </location>
</feature>
<organism evidence="2 3">
    <name type="scientific">Dermatophagoides pteronyssinus</name>
    <name type="common">European house dust mite</name>
    <dbReference type="NCBI Taxonomy" id="6956"/>
    <lineage>
        <taxon>Eukaryota</taxon>
        <taxon>Metazoa</taxon>
        <taxon>Ecdysozoa</taxon>
        <taxon>Arthropoda</taxon>
        <taxon>Chelicerata</taxon>
        <taxon>Arachnida</taxon>
        <taxon>Acari</taxon>
        <taxon>Acariformes</taxon>
        <taxon>Sarcoptiformes</taxon>
        <taxon>Astigmata</taxon>
        <taxon>Psoroptidia</taxon>
        <taxon>Analgoidea</taxon>
        <taxon>Pyroglyphidae</taxon>
        <taxon>Dermatophagoidinae</taxon>
        <taxon>Dermatophagoides</taxon>
    </lineage>
</organism>
<keyword evidence="1" id="KW-0472">Membrane</keyword>
<evidence type="ECO:0000313" key="3">
    <source>
        <dbReference type="Proteomes" id="UP000887458"/>
    </source>
</evidence>
<accession>A0ABQ8JL90</accession>
<dbReference type="InterPro" id="IPR008952">
    <property type="entry name" value="Tetraspanin_EC2_sf"/>
</dbReference>
<comment type="caution">
    <text evidence="2">The sequence shown here is derived from an EMBL/GenBank/DDBJ whole genome shotgun (WGS) entry which is preliminary data.</text>
</comment>
<feature type="transmembrane region" description="Helical" evidence="1">
    <location>
        <begin position="21"/>
        <end position="43"/>
    </location>
</feature>
<dbReference type="SUPFAM" id="SSF48652">
    <property type="entry name" value="Tetraspanin"/>
    <property type="match status" value="1"/>
</dbReference>
<dbReference type="Gene3D" id="1.10.1450.10">
    <property type="entry name" value="Tetraspanin"/>
    <property type="match status" value="1"/>
</dbReference>
<keyword evidence="3" id="KW-1185">Reference proteome</keyword>
<reference evidence="2 3" key="2">
    <citation type="journal article" date="2022" name="Mol. Biol. Evol.">
        <title>Comparative Genomics Reveals Insights into the Divergent Evolution of Astigmatic Mites and Household Pest Adaptations.</title>
        <authorList>
            <person name="Xiong Q."/>
            <person name="Wan A.T."/>
            <person name="Liu X."/>
            <person name="Fung C.S."/>
            <person name="Xiao X."/>
            <person name="Malainual N."/>
            <person name="Hou J."/>
            <person name="Wang L."/>
            <person name="Wang M."/>
            <person name="Yang K.Y."/>
            <person name="Cui Y."/>
            <person name="Leung E.L."/>
            <person name="Nong W."/>
            <person name="Shin S.K."/>
            <person name="Au S.W."/>
            <person name="Jeong K.Y."/>
            <person name="Chew F.T."/>
            <person name="Hui J.H."/>
            <person name="Leung T.F."/>
            <person name="Tungtrongchitr A."/>
            <person name="Zhong N."/>
            <person name="Liu Z."/>
            <person name="Tsui S.K."/>
        </authorList>
    </citation>
    <scope>NUCLEOTIDE SEQUENCE [LARGE SCALE GENOMIC DNA]</scope>
    <source>
        <strain evidence="2">Derp</strain>
    </source>
</reference>
<keyword evidence="1" id="KW-0812">Transmembrane</keyword>
<protein>
    <submittedName>
        <fullName evidence="2">Uncharacterized protein</fullName>
    </submittedName>
</protein>